<gene>
    <name evidence="1" type="ORF">QFC24_004112</name>
</gene>
<name>A0ACC2XFT6_9TREE</name>
<sequence>MAYLLPPPRSRSRSSLKPPGKEDEESSNNSSLAEPRVANVEVTSRWSTTAINPRLATKELRELQGAHISTAVDKPVNPFLSGFRSEHLKRSNSVSKQKPSPLRPTHQRHVSAPMVSGSIANFRIAPPLEVRPQARENTHRKATTALSRQPSRLEMRNRDVAGPDSPFTQKGMLSTISTKNCITVIPAATKNERPVLSRASSSSWTRNFLDGNFMPGRLRNVADADKSDYYDIKSELEQNCFGAAVVEKEEGGDEEELEVFLGLDDI</sequence>
<accession>A0ACC2XFT6</accession>
<comment type="caution">
    <text evidence="1">The sequence shown here is derived from an EMBL/GenBank/DDBJ whole genome shotgun (WGS) entry which is preliminary data.</text>
</comment>
<proteinExistence type="predicted"/>
<protein>
    <submittedName>
        <fullName evidence="1">Uncharacterized protein</fullName>
    </submittedName>
</protein>
<dbReference type="Proteomes" id="UP001234202">
    <property type="component" value="Unassembled WGS sequence"/>
</dbReference>
<evidence type="ECO:0000313" key="1">
    <source>
        <dbReference type="EMBL" id="KAJ9122683.1"/>
    </source>
</evidence>
<organism evidence="1 2">
    <name type="scientific">Naganishia onofrii</name>
    <dbReference type="NCBI Taxonomy" id="1851511"/>
    <lineage>
        <taxon>Eukaryota</taxon>
        <taxon>Fungi</taxon>
        <taxon>Dikarya</taxon>
        <taxon>Basidiomycota</taxon>
        <taxon>Agaricomycotina</taxon>
        <taxon>Tremellomycetes</taxon>
        <taxon>Filobasidiales</taxon>
        <taxon>Filobasidiaceae</taxon>
        <taxon>Naganishia</taxon>
    </lineage>
</organism>
<reference evidence="1" key="1">
    <citation type="submission" date="2023-04" db="EMBL/GenBank/DDBJ databases">
        <title>Draft Genome sequencing of Naganishia species isolated from polar environments using Oxford Nanopore Technology.</title>
        <authorList>
            <person name="Leo P."/>
            <person name="Venkateswaran K."/>
        </authorList>
    </citation>
    <scope>NUCLEOTIDE SEQUENCE</scope>
    <source>
        <strain evidence="1">DBVPG 5303</strain>
    </source>
</reference>
<keyword evidence="2" id="KW-1185">Reference proteome</keyword>
<dbReference type="EMBL" id="JASBWV010000014">
    <property type="protein sequence ID" value="KAJ9122683.1"/>
    <property type="molecule type" value="Genomic_DNA"/>
</dbReference>
<evidence type="ECO:0000313" key="2">
    <source>
        <dbReference type="Proteomes" id="UP001234202"/>
    </source>
</evidence>